<feature type="domain" description="Knr4/Smi1-like" evidence="1">
    <location>
        <begin position="18"/>
        <end position="136"/>
    </location>
</feature>
<evidence type="ECO:0000259" key="1">
    <source>
        <dbReference type="SMART" id="SM00860"/>
    </source>
</evidence>
<proteinExistence type="predicted"/>
<evidence type="ECO:0000313" key="3">
    <source>
        <dbReference type="Proteomes" id="UP000590740"/>
    </source>
</evidence>
<dbReference type="RefSeq" id="WP_184342619.1">
    <property type="nucleotide sequence ID" value="NZ_JACHIG010000010.1"/>
</dbReference>
<dbReference type="InterPro" id="IPR018958">
    <property type="entry name" value="Knr4/Smi1-like_dom"/>
</dbReference>
<sequence length="144" mass="16428">MWRDLLQNLSEDLTFHPPASAEEIARIAAELGIDLPVELHSILSESNGIGGKYGLGLLWEGTRILEDNQRFRNSSEFPDLYMPFDHLLFFGDAGNGDQFAFTILRGGVIRPDIFVWNHEDDSRSWIAPSLKTFYEWWLTGKISV</sequence>
<dbReference type="Gene3D" id="3.40.1580.10">
    <property type="entry name" value="SMI1/KNR4-like"/>
    <property type="match status" value="1"/>
</dbReference>
<dbReference type="AlphaFoldDB" id="A0A7W7YEA8"/>
<reference evidence="2 3" key="1">
    <citation type="submission" date="2020-08" db="EMBL/GenBank/DDBJ databases">
        <title>Genomic Encyclopedia of Type Strains, Phase IV (KMG-IV): sequencing the most valuable type-strain genomes for metagenomic binning, comparative biology and taxonomic classification.</title>
        <authorList>
            <person name="Goeker M."/>
        </authorList>
    </citation>
    <scope>NUCLEOTIDE SEQUENCE [LARGE SCALE GENOMIC DNA]</scope>
    <source>
        <strain evidence="2 3">DSM 12252</strain>
    </source>
</reference>
<accession>A0A7W7YEA8</accession>
<dbReference type="Proteomes" id="UP000590740">
    <property type="component" value="Unassembled WGS sequence"/>
</dbReference>
<dbReference type="InterPro" id="IPR037883">
    <property type="entry name" value="Knr4/Smi1-like_sf"/>
</dbReference>
<dbReference type="SMART" id="SM00860">
    <property type="entry name" value="SMI1_KNR4"/>
    <property type="match status" value="1"/>
</dbReference>
<name>A0A7W7YEA8_9BACT</name>
<keyword evidence="3" id="KW-1185">Reference proteome</keyword>
<dbReference type="Pfam" id="PF09346">
    <property type="entry name" value="SMI1_KNR4"/>
    <property type="match status" value="1"/>
</dbReference>
<dbReference type="EMBL" id="JACHIG010000010">
    <property type="protein sequence ID" value="MBB5034630.1"/>
    <property type="molecule type" value="Genomic_DNA"/>
</dbReference>
<gene>
    <name evidence="2" type="ORF">HNQ65_004235</name>
</gene>
<protein>
    <recommendedName>
        <fullName evidence="1">Knr4/Smi1-like domain-containing protein</fullName>
    </recommendedName>
</protein>
<comment type="caution">
    <text evidence="2">The sequence shown here is derived from an EMBL/GenBank/DDBJ whole genome shotgun (WGS) entry which is preliminary data.</text>
</comment>
<evidence type="ECO:0000313" key="2">
    <source>
        <dbReference type="EMBL" id="MBB5034630.1"/>
    </source>
</evidence>
<dbReference type="SUPFAM" id="SSF160631">
    <property type="entry name" value="SMI1/KNR4-like"/>
    <property type="match status" value="1"/>
</dbReference>
<organism evidence="2 3">
    <name type="scientific">Prosthecobacter vanneervenii</name>
    <dbReference type="NCBI Taxonomy" id="48466"/>
    <lineage>
        <taxon>Bacteria</taxon>
        <taxon>Pseudomonadati</taxon>
        <taxon>Verrucomicrobiota</taxon>
        <taxon>Verrucomicrobiia</taxon>
        <taxon>Verrucomicrobiales</taxon>
        <taxon>Verrucomicrobiaceae</taxon>
        <taxon>Prosthecobacter</taxon>
    </lineage>
</organism>